<dbReference type="InterPro" id="IPR050367">
    <property type="entry name" value="APC_superfamily"/>
</dbReference>
<evidence type="ECO:0000256" key="3">
    <source>
        <dbReference type="ARBA" id="ARBA00022989"/>
    </source>
</evidence>
<feature type="transmembrane region" description="Helical" evidence="5">
    <location>
        <begin position="128"/>
        <end position="148"/>
    </location>
</feature>
<keyword evidence="4 5" id="KW-0472">Membrane</keyword>
<organism evidence="7 8">
    <name type="scientific">Labrys monachus</name>
    <dbReference type="NCBI Taxonomy" id="217067"/>
    <lineage>
        <taxon>Bacteria</taxon>
        <taxon>Pseudomonadati</taxon>
        <taxon>Pseudomonadota</taxon>
        <taxon>Alphaproteobacteria</taxon>
        <taxon>Hyphomicrobiales</taxon>
        <taxon>Xanthobacteraceae</taxon>
        <taxon>Labrys</taxon>
    </lineage>
</organism>
<feature type="transmembrane region" description="Helical" evidence="5">
    <location>
        <begin position="100"/>
        <end position="122"/>
    </location>
</feature>
<dbReference type="Proteomes" id="UP001237448">
    <property type="component" value="Unassembled WGS sequence"/>
</dbReference>
<feature type="domain" description="Amino acid permease/ SLC12A" evidence="6">
    <location>
        <begin position="30"/>
        <end position="447"/>
    </location>
</feature>
<proteinExistence type="predicted"/>
<feature type="transmembrane region" description="Helical" evidence="5">
    <location>
        <begin position="403"/>
        <end position="422"/>
    </location>
</feature>
<feature type="transmembrane region" description="Helical" evidence="5">
    <location>
        <begin position="362"/>
        <end position="382"/>
    </location>
</feature>
<evidence type="ECO:0000313" key="8">
    <source>
        <dbReference type="Proteomes" id="UP001237448"/>
    </source>
</evidence>
<reference evidence="7 8" key="1">
    <citation type="submission" date="2023-07" db="EMBL/GenBank/DDBJ databases">
        <title>Genomic Encyclopedia of Type Strains, Phase IV (KMG-IV): sequencing the most valuable type-strain genomes for metagenomic binning, comparative biology and taxonomic classification.</title>
        <authorList>
            <person name="Goeker M."/>
        </authorList>
    </citation>
    <scope>NUCLEOTIDE SEQUENCE [LARGE SCALE GENOMIC DNA]</scope>
    <source>
        <strain evidence="7 8">DSM 5896</strain>
    </source>
</reference>
<feature type="transmembrane region" description="Helical" evidence="5">
    <location>
        <begin position="198"/>
        <end position="221"/>
    </location>
</feature>
<evidence type="ECO:0000259" key="6">
    <source>
        <dbReference type="Pfam" id="PF00324"/>
    </source>
</evidence>
<evidence type="ECO:0000256" key="1">
    <source>
        <dbReference type="ARBA" id="ARBA00004141"/>
    </source>
</evidence>
<dbReference type="InterPro" id="IPR004841">
    <property type="entry name" value="AA-permease/SLC12A_dom"/>
</dbReference>
<evidence type="ECO:0000256" key="2">
    <source>
        <dbReference type="ARBA" id="ARBA00022692"/>
    </source>
</evidence>
<accession>A0ABU0FAZ8</accession>
<gene>
    <name evidence="7" type="ORF">J3R73_001586</name>
</gene>
<keyword evidence="2 5" id="KW-0812">Transmembrane</keyword>
<name>A0ABU0FAZ8_9HYPH</name>
<keyword evidence="3 5" id="KW-1133">Transmembrane helix</keyword>
<feature type="transmembrane region" description="Helical" evidence="5">
    <location>
        <begin position="332"/>
        <end position="350"/>
    </location>
</feature>
<comment type="caution">
    <text evidence="7">The sequence shown here is derived from an EMBL/GenBank/DDBJ whole genome shotgun (WGS) entry which is preliminary data.</text>
</comment>
<evidence type="ECO:0000313" key="7">
    <source>
        <dbReference type="EMBL" id="MDQ0391794.1"/>
    </source>
</evidence>
<dbReference type="Pfam" id="PF00324">
    <property type="entry name" value="AA_permease"/>
    <property type="match status" value="1"/>
</dbReference>
<sequence>MTQKSDHSLSRGALGTVGIIVMSTVLMGPAISLFFNTPVMAASAGAAVPLAYLASMVAVLFTAYTVAQFSRKIASAGSFYGFVTEAVGPKSGFLVGWCTFGAYGGIAMAGGLISGAFLSSVIETHTGVHLSFLACAVAIFVVSGALAFRGVKLSERFAIVMLGIELATIVIIVAAILLQGGAHGLSAAPFDLGGASLSGIRSAMVFGIFAFIGFEISASLAEETPDPRRSVPIAVIGCTLVVGAIFVIGSYAMVMGYGIDQIDKLSSDASAYDTLTGKYAPAIQSIGDIILVQAQIGAMIAIVTSFARIAFSLGRSGLLPAPFGKTHRTYRTPYAGIGGIVAAGVAAALLSDVNGVDGVTAYNYVGTPAIILILLVFIASNISVGRFYKARYPNEYNVVRHIIVPWVGILVLMIPLVAQFYPQPPAPLNWLPAYSALWIILGLGVLAFNRDRVASLGPSILADSASQGAEAGK</sequence>
<comment type="subcellular location">
    <subcellularLocation>
        <location evidence="1">Membrane</location>
        <topology evidence="1">Multi-pass membrane protein</topology>
    </subcellularLocation>
</comment>
<feature type="transmembrane region" description="Helical" evidence="5">
    <location>
        <begin position="157"/>
        <end position="178"/>
    </location>
</feature>
<dbReference type="PIRSF" id="PIRSF006060">
    <property type="entry name" value="AA_transporter"/>
    <property type="match status" value="1"/>
</dbReference>
<dbReference type="PANTHER" id="PTHR42770">
    <property type="entry name" value="AMINO ACID TRANSPORTER-RELATED"/>
    <property type="match status" value="1"/>
</dbReference>
<feature type="transmembrane region" description="Helical" evidence="5">
    <location>
        <begin position="289"/>
        <end position="311"/>
    </location>
</feature>
<evidence type="ECO:0000256" key="5">
    <source>
        <dbReference type="SAM" id="Phobius"/>
    </source>
</evidence>
<feature type="transmembrane region" description="Helical" evidence="5">
    <location>
        <begin position="47"/>
        <end position="67"/>
    </location>
</feature>
<dbReference type="EMBL" id="JAUSVK010000001">
    <property type="protein sequence ID" value="MDQ0391794.1"/>
    <property type="molecule type" value="Genomic_DNA"/>
</dbReference>
<protein>
    <submittedName>
        <fullName evidence="7">Amino acid transporter</fullName>
    </submittedName>
</protein>
<feature type="transmembrane region" description="Helical" evidence="5">
    <location>
        <begin position="12"/>
        <end position="35"/>
    </location>
</feature>
<dbReference type="Gene3D" id="1.20.1740.10">
    <property type="entry name" value="Amino acid/polyamine transporter I"/>
    <property type="match status" value="1"/>
</dbReference>
<dbReference type="RefSeq" id="WP_307424684.1">
    <property type="nucleotide sequence ID" value="NZ_JAUSVK010000001.1"/>
</dbReference>
<keyword evidence="8" id="KW-1185">Reference proteome</keyword>
<evidence type="ECO:0000256" key="4">
    <source>
        <dbReference type="ARBA" id="ARBA00023136"/>
    </source>
</evidence>
<feature type="transmembrane region" description="Helical" evidence="5">
    <location>
        <begin position="428"/>
        <end position="448"/>
    </location>
</feature>
<feature type="transmembrane region" description="Helical" evidence="5">
    <location>
        <begin position="233"/>
        <end position="259"/>
    </location>
</feature>
<dbReference type="PANTHER" id="PTHR42770:SF16">
    <property type="entry name" value="AMINO ACID PERMEASE"/>
    <property type="match status" value="1"/>
</dbReference>